<dbReference type="Pfam" id="PF21294">
    <property type="entry name" value="Polysacc_lyase_14"/>
    <property type="match status" value="1"/>
</dbReference>
<dbReference type="NCBIfam" id="TIGR04183">
    <property type="entry name" value="Por_Secre_tail"/>
    <property type="match status" value="1"/>
</dbReference>
<feature type="chain" id="PRO_5045581637" evidence="2">
    <location>
        <begin position="25"/>
        <end position="390"/>
    </location>
</feature>
<keyword evidence="1 2" id="KW-0732">Signal</keyword>
<dbReference type="EMBL" id="FTOB01000003">
    <property type="protein sequence ID" value="SIS71489.1"/>
    <property type="molecule type" value="Genomic_DNA"/>
</dbReference>
<dbReference type="Proteomes" id="UP000185728">
    <property type="component" value="Unassembled WGS sequence"/>
</dbReference>
<feature type="signal peptide" evidence="2">
    <location>
        <begin position="1"/>
        <end position="24"/>
    </location>
</feature>
<dbReference type="PANTHER" id="PTHR40124:SF1">
    <property type="entry name" value="DISAGGREGATASE RELATED REPEAT PROTEIN"/>
    <property type="match status" value="1"/>
</dbReference>
<dbReference type="Pfam" id="PF18962">
    <property type="entry name" value="Por_Secre_tail"/>
    <property type="match status" value="1"/>
</dbReference>
<dbReference type="Gene3D" id="2.60.120.200">
    <property type="match status" value="1"/>
</dbReference>
<feature type="domain" description="Secretion system C-terminal sorting" evidence="3">
    <location>
        <begin position="316"/>
        <end position="386"/>
    </location>
</feature>
<sequence length="390" mass="44100">MKRKLSIVSLCFVFVLFTVTKTKAQTADVYHFNFDELPTGPYDKNQMKDALGVSFCKGADEGRVSIESFPDQGKTLKVKYPKGQVKTGESGIHTKVYFNDGQFHDELYMSYKVYFPSDFEFRAGGKLPGLSYQTKDRNMSLRLMWRKNGLVETYVHYNTKPTRPDYKASINWSLTDPIEEPNGGPQADQVRFTKGAWQHIEMYYKLNTPGKQDGIMRGWLNGQLALEITNVEDFRQVGEGDIGLNSFYLSSFFGGSDESFQPTKDVYAYFDDFKVSSQRIGTPSGTGNHQQVGTSANEAQLSLQNPSDSRDTEVKVYPNPVLDDILYLEGIDAGTKNISIYSMMGYRVKSWVPDTSTKTPSIDLGQLDTGTYIMVIESNKRKITKMIYKV</sequence>
<dbReference type="InterPro" id="IPR048958">
    <property type="entry name" value="Polysacc_lyase_14"/>
</dbReference>
<keyword evidence="6" id="KW-1185">Reference proteome</keyword>
<evidence type="ECO:0000313" key="5">
    <source>
        <dbReference type="EMBL" id="SIS71489.1"/>
    </source>
</evidence>
<organism evidence="5 6">
    <name type="scientific">Zobellia uliginosa</name>
    <dbReference type="NCBI Taxonomy" id="143224"/>
    <lineage>
        <taxon>Bacteria</taxon>
        <taxon>Pseudomonadati</taxon>
        <taxon>Bacteroidota</taxon>
        <taxon>Flavobacteriia</taxon>
        <taxon>Flavobacteriales</taxon>
        <taxon>Flavobacteriaceae</taxon>
        <taxon>Zobellia</taxon>
    </lineage>
</organism>
<evidence type="ECO:0000256" key="1">
    <source>
        <dbReference type="ARBA" id="ARBA00022729"/>
    </source>
</evidence>
<proteinExistence type="predicted"/>
<dbReference type="InterPro" id="IPR026444">
    <property type="entry name" value="Secre_tail"/>
</dbReference>
<evidence type="ECO:0000313" key="6">
    <source>
        <dbReference type="Proteomes" id="UP000185728"/>
    </source>
</evidence>
<evidence type="ECO:0000259" key="3">
    <source>
        <dbReference type="Pfam" id="PF18962"/>
    </source>
</evidence>
<accession>A0ABY1KWC5</accession>
<name>A0ABY1KWC5_9FLAO</name>
<gene>
    <name evidence="5" type="ORF">SAMN05421766_103569</name>
</gene>
<dbReference type="RefSeq" id="WP_083690456.1">
    <property type="nucleotide sequence ID" value="NZ_FTOB01000003.1"/>
</dbReference>
<dbReference type="PANTHER" id="PTHR40124">
    <property type="match status" value="1"/>
</dbReference>
<evidence type="ECO:0000259" key="4">
    <source>
        <dbReference type="Pfam" id="PF21294"/>
    </source>
</evidence>
<comment type="caution">
    <text evidence="5">The sequence shown here is derived from an EMBL/GenBank/DDBJ whole genome shotgun (WGS) entry which is preliminary data.</text>
</comment>
<feature type="domain" description="Polysaccharide lyase 14" evidence="4">
    <location>
        <begin position="72"/>
        <end position="273"/>
    </location>
</feature>
<reference evidence="5 6" key="1">
    <citation type="submission" date="2017-01" db="EMBL/GenBank/DDBJ databases">
        <authorList>
            <person name="Varghese N."/>
            <person name="Submissions S."/>
        </authorList>
    </citation>
    <scope>NUCLEOTIDE SEQUENCE [LARGE SCALE GENOMIC DNA]</scope>
    <source>
        <strain evidence="5 6">DSM 2061</strain>
    </source>
</reference>
<protein>
    <submittedName>
        <fullName evidence="5">Por secretion system C-terminal sorting domain-containing protein</fullName>
    </submittedName>
</protein>
<evidence type="ECO:0000256" key="2">
    <source>
        <dbReference type="SAM" id="SignalP"/>
    </source>
</evidence>